<feature type="domain" description="Histidine kinase" evidence="16">
    <location>
        <begin position="302"/>
        <end position="521"/>
    </location>
</feature>
<accession>A0A1U7CTK5</accession>
<keyword evidence="4" id="KW-1003">Cell membrane</keyword>
<name>A0A1U7CTK5_9BACT</name>
<evidence type="ECO:0000256" key="13">
    <source>
        <dbReference type="ARBA" id="ARBA00023012"/>
    </source>
</evidence>
<keyword evidence="6 15" id="KW-0597">Phosphoprotein</keyword>
<dbReference type="OrthoDB" id="3272385at2"/>
<dbReference type="GO" id="GO:0000166">
    <property type="term" value="F:nucleotide binding"/>
    <property type="evidence" value="ECO:0007669"/>
    <property type="project" value="UniProtKB-KW"/>
</dbReference>
<keyword evidence="9" id="KW-0677">Repeat</keyword>
<evidence type="ECO:0000256" key="6">
    <source>
        <dbReference type="ARBA" id="ARBA00022553"/>
    </source>
</evidence>
<dbReference type="SUPFAM" id="SSF55874">
    <property type="entry name" value="ATPase domain of HSP90 chaperone/DNA topoisomerase II/histidine kinase"/>
    <property type="match status" value="1"/>
</dbReference>
<dbReference type="InterPro" id="IPR035965">
    <property type="entry name" value="PAS-like_dom_sf"/>
</dbReference>
<dbReference type="PRINTS" id="PR00344">
    <property type="entry name" value="BCTRLSENSOR"/>
</dbReference>
<dbReference type="FunFam" id="3.30.565.10:FF:000006">
    <property type="entry name" value="Sensor histidine kinase WalK"/>
    <property type="match status" value="1"/>
</dbReference>
<dbReference type="InterPro" id="IPR036097">
    <property type="entry name" value="HisK_dim/P_sf"/>
</dbReference>
<dbReference type="PROSITE" id="PS50109">
    <property type="entry name" value="HIS_KIN"/>
    <property type="match status" value="1"/>
</dbReference>
<dbReference type="AlphaFoldDB" id="A0A1U7CTK5"/>
<dbReference type="InterPro" id="IPR000014">
    <property type="entry name" value="PAS"/>
</dbReference>
<evidence type="ECO:0000256" key="5">
    <source>
        <dbReference type="ARBA" id="ARBA00022519"/>
    </source>
</evidence>
<feature type="modified residue" description="4-aspartylphosphate" evidence="15">
    <location>
        <position position="592"/>
    </location>
</feature>
<sequence>MTESGGVDDDLAERVLVLAPTTRDAVATEAVLRGVDVACRACRSVDQLCEEARRGAGTVILTEEAALSDQSGGVAALLRDQPPWSDLPLIVLTASGADSPTKLAALRAIGHTTFVKRPVQRSTLVSTVLSALRDRRRQYQARDYLRERELQAEMLREAKDSLAFALEAGRLGSWQLDLETGDISCSSLGKRNFGLPADAELTHATLLKLIHPDDRACVEGEIRASLERGAEYNVEYRIVWPDGSEHWVHIRGRAAFDERGRPVRMAGVSLDVTERKQAEQALRTNVERLKTEDKRKNEFLAMLAHELRNPLSAISNSTEVAKRSQSKQHVEWSLKVIEKQVRHLSRMIDDLLDVSRITRGAIDLRAESLQLSSILYSAVETARPFIEEKKQTLSVDIDLDLEGMKIQGDATRLEQTFVNLLNNAAKYTNPGGRIGLSARRDDGFVVVRVSDTGVGMTPELLARAFDLFAQGDRAAARAEGGLGIGLTLVKSLVELHGGTVAASSAGPGEGSEFTVRLPLAEVAVAEGTRWKEADLDAEKRGVRILVVDDNADTAAGMARLLKLLGHDVAVAQDGPTAVEAARSHRPDVVLLDIGLPGMDGYQVARALRNEGFATAVIVAVSGYGQEDDVRRSQAAGFNHHLVKPVDFDSLISLLGGL</sequence>
<dbReference type="InterPro" id="IPR001610">
    <property type="entry name" value="PAC"/>
</dbReference>
<dbReference type="PANTHER" id="PTHR43047">
    <property type="entry name" value="TWO-COMPONENT HISTIDINE PROTEIN KINASE"/>
    <property type="match status" value="1"/>
</dbReference>
<dbReference type="NCBIfam" id="TIGR00229">
    <property type="entry name" value="sensory_box"/>
    <property type="match status" value="1"/>
</dbReference>
<dbReference type="SUPFAM" id="SSF47384">
    <property type="entry name" value="Homodimeric domain of signal transducing histidine kinase"/>
    <property type="match status" value="1"/>
</dbReference>
<evidence type="ECO:0000313" key="20">
    <source>
        <dbReference type="Proteomes" id="UP000186309"/>
    </source>
</evidence>
<dbReference type="InterPro" id="IPR004358">
    <property type="entry name" value="Sig_transdc_His_kin-like_C"/>
</dbReference>
<evidence type="ECO:0000256" key="8">
    <source>
        <dbReference type="ARBA" id="ARBA00022692"/>
    </source>
</evidence>
<dbReference type="CDD" id="cd00082">
    <property type="entry name" value="HisKA"/>
    <property type="match status" value="1"/>
</dbReference>
<reference evidence="20" key="1">
    <citation type="submission" date="2016-12" db="EMBL/GenBank/DDBJ databases">
        <title>Comparative genomics of four Isosphaeraceae planctomycetes: a common pool of plasmids and glycoside hydrolase genes.</title>
        <authorList>
            <person name="Ivanova A."/>
        </authorList>
    </citation>
    <scope>NUCLEOTIDE SEQUENCE [LARGE SCALE GENOMIC DNA]</scope>
    <source>
        <strain evidence="20">PX4</strain>
    </source>
</reference>
<feature type="domain" description="PAC" evidence="18">
    <location>
        <begin position="232"/>
        <end position="284"/>
    </location>
</feature>
<protein>
    <recommendedName>
        <fullName evidence="3">histidine kinase</fullName>
        <ecNumber evidence="3">2.7.13.3</ecNumber>
    </recommendedName>
</protein>
<dbReference type="Gene3D" id="3.30.450.20">
    <property type="entry name" value="PAS domain"/>
    <property type="match status" value="1"/>
</dbReference>
<dbReference type="CDD" id="cd17580">
    <property type="entry name" value="REC_2_DhkD-like"/>
    <property type="match status" value="1"/>
</dbReference>
<dbReference type="SMART" id="SM00448">
    <property type="entry name" value="REC"/>
    <property type="match status" value="1"/>
</dbReference>
<dbReference type="EMBL" id="CP019082">
    <property type="protein sequence ID" value="APW62277.1"/>
    <property type="molecule type" value="Genomic_DNA"/>
</dbReference>
<dbReference type="Gene3D" id="1.10.287.130">
    <property type="match status" value="1"/>
</dbReference>
<dbReference type="InterPro" id="IPR036890">
    <property type="entry name" value="HATPase_C_sf"/>
</dbReference>
<dbReference type="InterPro" id="IPR003594">
    <property type="entry name" value="HATPase_dom"/>
</dbReference>
<dbReference type="PROSITE" id="PS50110">
    <property type="entry name" value="RESPONSE_REGULATORY"/>
    <property type="match status" value="1"/>
</dbReference>
<dbReference type="InterPro" id="IPR000700">
    <property type="entry name" value="PAS-assoc_C"/>
</dbReference>
<evidence type="ECO:0000256" key="7">
    <source>
        <dbReference type="ARBA" id="ARBA00022679"/>
    </source>
</evidence>
<evidence type="ECO:0000256" key="12">
    <source>
        <dbReference type="ARBA" id="ARBA00022989"/>
    </source>
</evidence>
<keyword evidence="7 19" id="KW-0808">Transferase</keyword>
<dbReference type="PROSITE" id="PS50113">
    <property type="entry name" value="PAC"/>
    <property type="match status" value="1"/>
</dbReference>
<dbReference type="SMART" id="SM00388">
    <property type="entry name" value="HisKA"/>
    <property type="match status" value="1"/>
</dbReference>
<dbReference type="KEGG" id="pbor:BSF38_03816"/>
<evidence type="ECO:0000256" key="3">
    <source>
        <dbReference type="ARBA" id="ARBA00012438"/>
    </source>
</evidence>
<proteinExistence type="predicted"/>
<dbReference type="Gene3D" id="2.10.70.100">
    <property type="match status" value="1"/>
</dbReference>
<dbReference type="FunFam" id="1.10.287.130:FF:000001">
    <property type="entry name" value="Two-component sensor histidine kinase"/>
    <property type="match status" value="1"/>
</dbReference>
<dbReference type="Pfam" id="PF02518">
    <property type="entry name" value="HATPase_c"/>
    <property type="match status" value="1"/>
</dbReference>
<dbReference type="RefSeq" id="WP_076348264.1">
    <property type="nucleotide sequence ID" value="NZ_CP019082.1"/>
</dbReference>
<evidence type="ECO:0000259" key="18">
    <source>
        <dbReference type="PROSITE" id="PS50113"/>
    </source>
</evidence>
<dbReference type="SUPFAM" id="SSF52172">
    <property type="entry name" value="CheY-like"/>
    <property type="match status" value="2"/>
</dbReference>
<evidence type="ECO:0000256" key="2">
    <source>
        <dbReference type="ARBA" id="ARBA00004429"/>
    </source>
</evidence>
<dbReference type="Pfam" id="PF00512">
    <property type="entry name" value="HisKA"/>
    <property type="match status" value="1"/>
</dbReference>
<comment type="subcellular location">
    <subcellularLocation>
        <location evidence="2">Cell inner membrane</location>
        <topology evidence="2">Multi-pass membrane protein</topology>
    </subcellularLocation>
</comment>
<evidence type="ECO:0000259" key="17">
    <source>
        <dbReference type="PROSITE" id="PS50110"/>
    </source>
</evidence>
<evidence type="ECO:0000259" key="16">
    <source>
        <dbReference type="PROSITE" id="PS50109"/>
    </source>
</evidence>
<evidence type="ECO:0000256" key="10">
    <source>
        <dbReference type="ARBA" id="ARBA00022741"/>
    </source>
</evidence>
<evidence type="ECO:0000256" key="1">
    <source>
        <dbReference type="ARBA" id="ARBA00000085"/>
    </source>
</evidence>
<dbReference type="InterPro" id="IPR005467">
    <property type="entry name" value="His_kinase_dom"/>
</dbReference>
<keyword evidence="20" id="KW-1185">Reference proteome</keyword>
<dbReference type="GO" id="GO:0009927">
    <property type="term" value="F:histidine phosphotransfer kinase activity"/>
    <property type="evidence" value="ECO:0007669"/>
    <property type="project" value="TreeGrafter"/>
</dbReference>
<dbReference type="GO" id="GO:0005886">
    <property type="term" value="C:plasma membrane"/>
    <property type="evidence" value="ECO:0007669"/>
    <property type="project" value="UniProtKB-SubCell"/>
</dbReference>
<keyword evidence="10" id="KW-0547">Nucleotide-binding</keyword>
<organism evidence="19 20">
    <name type="scientific">Paludisphaera borealis</name>
    <dbReference type="NCBI Taxonomy" id="1387353"/>
    <lineage>
        <taxon>Bacteria</taxon>
        <taxon>Pseudomonadati</taxon>
        <taxon>Planctomycetota</taxon>
        <taxon>Planctomycetia</taxon>
        <taxon>Isosphaerales</taxon>
        <taxon>Isosphaeraceae</taxon>
        <taxon>Paludisphaera</taxon>
    </lineage>
</organism>
<keyword evidence="12" id="KW-1133">Transmembrane helix</keyword>
<dbReference type="InterPro" id="IPR013655">
    <property type="entry name" value="PAS_fold_3"/>
</dbReference>
<dbReference type="Proteomes" id="UP000186309">
    <property type="component" value="Chromosome"/>
</dbReference>
<evidence type="ECO:0000256" key="4">
    <source>
        <dbReference type="ARBA" id="ARBA00022475"/>
    </source>
</evidence>
<dbReference type="CDD" id="cd00130">
    <property type="entry name" value="PAS"/>
    <property type="match status" value="1"/>
</dbReference>
<dbReference type="InterPro" id="IPR011006">
    <property type="entry name" value="CheY-like_superfamily"/>
</dbReference>
<dbReference type="PANTHER" id="PTHR43047:SF72">
    <property type="entry name" value="OSMOSENSING HISTIDINE PROTEIN KINASE SLN1"/>
    <property type="match status" value="1"/>
</dbReference>
<dbReference type="Gene3D" id="3.30.565.10">
    <property type="entry name" value="Histidine kinase-like ATPase, C-terminal domain"/>
    <property type="match status" value="1"/>
</dbReference>
<gene>
    <name evidence="19" type="primary">luxQ_6</name>
    <name evidence="19" type="ORF">BSF38_03816</name>
</gene>
<evidence type="ECO:0000313" key="19">
    <source>
        <dbReference type="EMBL" id="APW62277.1"/>
    </source>
</evidence>
<dbReference type="STRING" id="1387353.BSF38_03816"/>
<keyword evidence="14" id="KW-0472">Membrane</keyword>
<dbReference type="Pfam" id="PF00072">
    <property type="entry name" value="Response_reg"/>
    <property type="match status" value="1"/>
</dbReference>
<dbReference type="SUPFAM" id="SSF55785">
    <property type="entry name" value="PYP-like sensor domain (PAS domain)"/>
    <property type="match status" value="1"/>
</dbReference>
<dbReference type="InterPro" id="IPR003661">
    <property type="entry name" value="HisK_dim/P_dom"/>
</dbReference>
<evidence type="ECO:0000256" key="9">
    <source>
        <dbReference type="ARBA" id="ARBA00022737"/>
    </source>
</evidence>
<dbReference type="Gene3D" id="3.40.50.2300">
    <property type="match status" value="1"/>
</dbReference>
<dbReference type="InterPro" id="IPR001789">
    <property type="entry name" value="Sig_transdc_resp-reg_receiver"/>
</dbReference>
<comment type="catalytic activity">
    <reaction evidence="1">
        <text>ATP + protein L-histidine = ADP + protein N-phospho-L-histidine.</text>
        <dbReference type="EC" id="2.7.13.3"/>
    </reaction>
</comment>
<evidence type="ECO:0000256" key="14">
    <source>
        <dbReference type="ARBA" id="ARBA00023136"/>
    </source>
</evidence>
<evidence type="ECO:0000256" key="15">
    <source>
        <dbReference type="PROSITE-ProRule" id="PRU00169"/>
    </source>
</evidence>
<dbReference type="FunFam" id="2.10.70.100:FF:000001">
    <property type="entry name" value="Sensory transduction histidine kinase"/>
    <property type="match status" value="1"/>
</dbReference>
<feature type="domain" description="Response regulatory" evidence="17">
    <location>
        <begin position="543"/>
        <end position="657"/>
    </location>
</feature>
<dbReference type="EC" id="2.7.13.3" evidence="3"/>
<dbReference type="SMART" id="SM00086">
    <property type="entry name" value="PAC"/>
    <property type="match status" value="1"/>
</dbReference>
<dbReference type="GO" id="GO:0000155">
    <property type="term" value="F:phosphorelay sensor kinase activity"/>
    <property type="evidence" value="ECO:0007669"/>
    <property type="project" value="InterPro"/>
</dbReference>
<evidence type="ECO:0000256" key="11">
    <source>
        <dbReference type="ARBA" id="ARBA00022777"/>
    </source>
</evidence>
<keyword evidence="8" id="KW-0812">Transmembrane</keyword>
<keyword evidence="5" id="KW-0997">Cell inner membrane</keyword>
<keyword evidence="13" id="KW-0902">Two-component regulatory system</keyword>
<dbReference type="SMART" id="SM00387">
    <property type="entry name" value="HATPase_c"/>
    <property type="match status" value="1"/>
</dbReference>
<keyword evidence="11 19" id="KW-0418">Kinase</keyword>
<dbReference type="Pfam" id="PF08447">
    <property type="entry name" value="PAS_3"/>
    <property type="match status" value="1"/>
</dbReference>